<keyword evidence="2" id="KW-0548">Nucleotidyltransferase</keyword>
<gene>
    <name evidence="9" type="ORF">M5J20_00335</name>
</gene>
<dbReference type="EC" id="2.7.7.108" evidence="5"/>
<evidence type="ECO:0000313" key="9">
    <source>
        <dbReference type="EMBL" id="MCP1386648.1"/>
    </source>
</evidence>
<dbReference type="PANTHER" id="PTHR39560:SF1">
    <property type="entry name" value="PROTEIN ADENYLYLTRANSFERASE FIC-RELATED"/>
    <property type="match status" value="1"/>
</dbReference>
<sequence length="215" mass="24222">MARPKPQFRSWDDYYIPGTQVLRNLLGNGDEPYGIADPAALFELETAIAAVRLDELAANPIPGNFDYAHFKAIHRHIFQDVYEWAGEERVAPTDRWMTKAGHAYYPAGPVMTEAAETQFRRLAKKNLLQGLSRDEFVAELAEFWGEINVIHPFREGNTRTQAVFFTQLTHNAGHQLNPAVFLDPEIREAFIAARFHSQDSGDNAQLAEVLGKIVA</sequence>
<evidence type="ECO:0000256" key="5">
    <source>
        <dbReference type="ARBA" id="ARBA00034531"/>
    </source>
</evidence>
<evidence type="ECO:0000259" key="8">
    <source>
        <dbReference type="PROSITE" id="PS51459"/>
    </source>
</evidence>
<organism evidence="9 10">
    <name type="scientific">Corynebacterium stercoris</name>
    <dbReference type="NCBI Taxonomy" id="2943490"/>
    <lineage>
        <taxon>Bacteria</taxon>
        <taxon>Bacillati</taxon>
        <taxon>Actinomycetota</taxon>
        <taxon>Actinomycetes</taxon>
        <taxon>Mycobacteriales</taxon>
        <taxon>Corynebacteriaceae</taxon>
        <taxon>Corynebacterium</taxon>
    </lineage>
</organism>
<feature type="domain" description="Fido" evidence="8">
    <location>
        <begin position="65"/>
        <end position="212"/>
    </location>
</feature>
<evidence type="ECO:0000256" key="2">
    <source>
        <dbReference type="ARBA" id="ARBA00022695"/>
    </source>
</evidence>
<dbReference type="InterPro" id="IPR003812">
    <property type="entry name" value="Fido"/>
</dbReference>
<comment type="catalytic activity">
    <reaction evidence="6">
        <text>L-threonyl-[protein] + ATP = 3-O-(5'-adenylyl)-L-threonyl-[protein] + diphosphate</text>
        <dbReference type="Rhea" id="RHEA:54292"/>
        <dbReference type="Rhea" id="RHEA-COMP:11060"/>
        <dbReference type="Rhea" id="RHEA-COMP:13847"/>
        <dbReference type="ChEBI" id="CHEBI:30013"/>
        <dbReference type="ChEBI" id="CHEBI:30616"/>
        <dbReference type="ChEBI" id="CHEBI:33019"/>
        <dbReference type="ChEBI" id="CHEBI:138113"/>
        <dbReference type="EC" id="2.7.7.108"/>
    </reaction>
</comment>
<proteinExistence type="predicted"/>
<protein>
    <recommendedName>
        <fullName evidence="5">protein adenylyltransferase</fullName>
        <ecNumber evidence="5">2.7.7.108</ecNumber>
    </recommendedName>
</protein>
<dbReference type="EMBL" id="JAMFTQ010000001">
    <property type="protein sequence ID" value="MCP1386648.1"/>
    <property type="molecule type" value="Genomic_DNA"/>
</dbReference>
<keyword evidence="4" id="KW-0067">ATP-binding</keyword>
<evidence type="ECO:0000256" key="7">
    <source>
        <dbReference type="ARBA" id="ARBA00048696"/>
    </source>
</evidence>
<evidence type="ECO:0000256" key="3">
    <source>
        <dbReference type="ARBA" id="ARBA00022741"/>
    </source>
</evidence>
<dbReference type="InterPro" id="IPR036597">
    <property type="entry name" value="Fido-like_dom_sf"/>
</dbReference>
<keyword evidence="1" id="KW-0808">Transferase</keyword>
<dbReference type="SUPFAM" id="SSF140931">
    <property type="entry name" value="Fic-like"/>
    <property type="match status" value="1"/>
</dbReference>
<name>A0ABT1FY03_9CORY</name>
<keyword evidence="10" id="KW-1185">Reference proteome</keyword>
<accession>A0ABT1FY03</accession>
<reference evidence="9" key="1">
    <citation type="submission" date="2022-05" db="EMBL/GenBank/DDBJ databases">
        <title>Corynebacterium sp. TA-R-1 sp. nov., isolated from human feces.</title>
        <authorList>
            <person name="Shamsuzzaman M."/>
            <person name="Dahal R.H."/>
        </authorList>
    </citation>
    <scope>NUCLEOTIDE SEQUENCE</scope>
    <source>
        <strain evidence="9">TA-R-1</strain>
    </source>
</reference>
<comment type="caution">
    <text evidence="9">The sequence shown here is derived from an EMBL/GenBank/DDBJ whole genome shotgun (WGS) entry which is preliminary data.</text>
</comment>
<evidence type="ECO:0000256" key="1">
    <source>
        <dbReference type="ARBA" id="ARBA00022679"/>
    </source>
</evidence>
<dbReference type="Pfam" id="PF02661">
    <property type="entry name" value="Fic"/>
    <property type="match status" value="1"/>
</dbReference>
<dbReference type="PROSITE" id="PS51459">
    <property type="entry name" value="FIDO"/>
    <property type="match status" value="1"/>
</dbReference>
<comment type="catalytic activity">
    <reaction evidence="7">
        <text>L-tyrosyl-[protein] + ATP = O-(5'-adenylyl)-L-tyrosyl-[protein] + diphosphate</text>
        <dbReference type="Rhea" id="RHEA:54288"/>
        <dbReference type="Rhea" id="RHEA-COMP:10136"/>
        <dbReference type="Rhea" id="RHEA-COMP:13846"/>
        <dbReference type="ChEBI" id="CHEBI:30616"/>
        <dbReference type="ChEBI" id="CHEBI:33019"/>
        <dbReference type="ChEBI" id="CHEBI:46858"/>
        <dbReference type="ChEBI" id="CHEBI:83624"/>
        <dbReference type="EC" id="2.7.7.108"/>
    </reaction>
</comment>
<evidence type="ECO:0000313" key="10">
    <source>
        <dbReference type="Proteomes" id="UP001204000"/>
    </source>
</evidence>
<dbReference type="RefSeq" id="WP_253575285.1">
    <property type="nucleotide sequence ID" value="NZ_JAMFTQ010000001.1"/>
</dbReference>
<keyword evidence="3" id="KW-0547">Nucleotide-binding</keyword>
<dbReference type="Gene3D" id="1.10.3290.10">
    <property type="entry name" value="Fido-like domain"/>
    <property type="match status" value="1"/>
</dbReference>
<evidence type="ECO:0000256" key="4">
    <source>
        <dbReference type="ARBA" id="ARBA00022840"/>
    </source>
</evidence>
<dbReference type="Proteomes" id="UP001204000">
    <property type="component" value="Unassembled WGS sequence"/>
</dbReference>
<dbReference type="PANTHER" id="PTHR39560">
    <property type="entry name" value="PROTEIN ADENYLYLTRANSFERASE FIC-RELATED"/>
    <property type="match status" value="1"/>
</dbReference>
<evidence type="ECO:0000256" key="6">
    <source>
        <dbReference type="ARBA" id="ARBA00047939"/>
    </source>
</evidence>